<protein>
    <recommendedName>
        <fullName evidence="5">2'-5' RNA ligase</fullName>
    </recommendedName>
</protein>
<dbReference type="Proteomes" id="UP001201701">
    <property type="component" value="Unassembled WGS sequence"/>
</dbReference>
<evidence type="ECO:0000256" key="1">
    <source>
        <dbReference type="ARBA" id="ARBA00022801"/>
    </source>
</evidence>
<dbReference type="EMBL" id="JAKREW010000005">
    <property type="protein sequence ID" value="MCG7504919.1"/>
    <property type="molecule type" value="Genomic_DNA"/>
</dbReference>
<dbReference type="RefSeq" id="WP_239363297.1">
    <property type="nucleotide sequence ID" value="NZ_JAKREW010000005.1"/>
</dbReference>
<accession>A0ABS9QBX1</accession>
<dbReference type="PANTHER" id="PTHR35561">
    <property type="entry name" value="RNA 2',3'-CYCLIC PHOSPHODIESTERASE"/>
    <property type="match status" value="1"/>
</dbReference>
<proteinExistence type="predicted"/>
<sequence length="204" mass="23085">MNTRRENGQGENVQRGNDQLELPFVEPETPRNRLFLGLLLDKDTASDVDRVSERLCAENDIPGSRLRTDRLHLSLHSVGEFLRFHKEAAREVCHAVEMVAATRFQMCFDQAMTFSGRVDRRPTVLLGSNAALLDLRRSIGKALVRGGIRIGMGFNPHVTLFYGPKAVPTQSIERIPFSVREFSLIWSELGRTRYHVLGSWPLKG</sequence>
<evidence type="ECO:0000256" key="2">
    <source>
        <dbReference type="SAM" id="MobiDB-lite"/>
    </source>
</evidence>
<dbReference type="SUPFAM" id="SSF55144">
    <property type="entry name" value="LigT-like"/>
    <property type="match status" value="1"/>
</dbReference>
<gene>
    <name evidence="3" type="ORF">L4923_07785</name>
</gene>
<evidence type="ECO:0008006" key="5">
    <source>
        <dbReference type="Google" id="ProtNLM"/>
    </source>
</evidence>
<dbReference type="Gene3D" id="3.90.1140.10">
    <property type="entry name" value="Cyclic phosphodiesterase"/>
    <property type="match status" value="1"/>
</dbReference>
<name>A0ABS9QBX1_9HYPH</name>
<dbReference type="Pfam" id="PF13563">
    <property type="entry name" value="2_5_RNA_ligase2"/>
    <property type="match status" value="1"/>
</dbReference>
<keyword evidence="1" id="KW-0378">Hydrolase</keyword>
<keyword evidence="4" id="KW-1185">Reference proteome</keyword>
<dbReference type="InterPro" id="IPR004175">
    <property type="entry name" value="RNA_CPDase"/>
</dbReference>
<reference evidence="3 4" key="1">
    <citation type="submission" date="2022-02" db="EMBL/GenBank/DDBJ databases">
        <title>Draft genome sequence of Mezorhizobium retamae strain IRAMC:0171 isolated from Retama raetam nodules.</title>
        <authorList>
            <person name="Bengaied R."/>
            <person name="Sbissi I."/>
            <person name="Huber K."/>
            <person name="Ghodbane F."/>
            <person name="Nouioui I."/>
            <person name="Tarhouni M."/>
            <person name="Gtari M."/>
        </authorList>
    </citation>
    <scope>NUCLEOTIDE SEQUENCE [LARGE SCALE GENOMIC DNA]</scope>
    <source>
        <strain evidence="3 4">IRAMC:0171</strain>
    </source>
</reference>
<evidence type="ECO:0000313" key="3">
    <source>
        <dbReference type="EMBL" id="MCG7504919.1"/>
    </source>
</evidence>
<organism evidence="3 4">
    <name type="scientific">Mesorhizobium retamae</name>
    <dbReference type="NCBI Taxonomy" id="2912854"/>
    <lineage>
        <taxon>Bacteria</taxon>
        <taxon>Pseudomonadati</taxon>
        <taxon>Pseudomonadota</taxon>
        <taxon>Alphaproteobacteria</taxon>
        <taxon>Hyphomicrobiales</taxon>
        <taxon>Phyllobacteriaceae</taxon>
        <taxon>Mesorhizobium</taxon>
    </lineage>
</organism>
<dbReference type="InterPro" id="IPR009097">
    <property type="entry name" value="Cyclic_Pdiesterase"/>
</dbReference>
<evidence type="ECO:0000313" key="4">
    <source>
        <dbReference type="Proteomes" id="UP001201701"/>
    </source>
</evidence>
<dbReference type="PANTHER" id="PTHR35561:SF1">
    <property type="entry name" value="RNA 2',3'-CYCLIC PHOSPHODIESTERASE"/>
    <property type="match status" value="1"/>
</dbReference>
<comment type="caution">
    <text evidence="3">The sequence shown here is derived from an EMBL/GenBank/DDBJ whole genome shotgun (WGS) entry which is preliminary data.</text>
</comment>
<feature type="region of interest" description="Disordered" evidence="2">
    <location>
        <begin position="1"/>
        <end position="20"/>
    </location>
</feature>